<dbReference type="SUPFAM" id="SSF46689">
    <property type="entry name" value="Homeodomain-like"/>
    <property type="match status" value="2"/>
</dbReference>
<feature type="region of interest" description="Disordered" evidence="3">
    <location>
        <begin position="61"/>
        <end position="84"/>
    </location>
</feature>
<evidence type="ECO:0000313" key="5">
    <source>
        <dbReference type="EMBL" id="CAL4068088.1"/>
    </source>
</evidence>
<keyword evidence="2" id="KW-0238">DNA-binding</keyword>
<accession>A0AAV2Q404</accession>
<sequence>MSSSQNKYTLDQKLEILEMIENRGSKSLAEVGKRLKLTDNAVKHIWRHRERTRMLEQARKNGTLDEVLNKKKPPQKKLTNGSTGQNLEGSLVEWYEDSCFDGVPVNDARMAIKAQDIANQMNLQITITSQWVKEFKSRHGIVLRGDPIPSDYTECDVSEHDSGSEMNPPSLDDAMDALHVLKQYFEAEGLTDPNLLGQEIAKMLLAKDK</sequence>
<dbReference type="EMBL" id="CAXKWB010002982">
    <property type="protein sequence ID" value="CAL4068088.1"/>
    <property type="molecule type" value="Genomic_DNA"/>
</dbReference>
<dbReference type="InterPro" id="IPR009057">
    <property type="entry name" value="Homeodomain-like_sf"/>
</dbReference>
<keyword evidence="6" id="KW-1185">Reference proteome</keyword>
<protein>
    <recommendedName>
        <fullName evidence="4">HTH CENPB-type domain-containing protein</fullName>
    </recommendedName>
</protein>
<organism evidence="5 6">
    <name type="scientific">Meganyctiphanes norvegica</name>
    <name type="common">Northern krill</name>
    <name type="synonym">Thysanopoda norvegica</name>
    <dbReference type="NCBI Taxonomy" id="48144"/>
    <lineage>
        <taxon>Eukaryota</taxon>
        <taxon>Metazoa</taxon>
        <taxon>Ecdysozoa</taxon>
        <taxon>Arthropoda</taxon>
        <taxon>Crustacea</taxon>
        <taxon>Multicrustacea</taxon>
        <taxon>Malacostraca</taxon>
        <taxon>Eumalacostraca</taxon>
        <taxon>Eucarida</taxon>
        <taxon>Euphausiacea</taxon>
        <taxon>Euphausiidae</taxon>
        <taxon>Meganyctiphanes</taxon>
    </lineage>
</organism>
<dbReference type="GO" id="GO:0005634">
    <property type="term" value="C:nucleus"/>
    <property type="evidence" value="ECO:0007669"/>
    <property type="project" value="UniProtKB-SubCell"/>
</dbReference>
<reference evidence="5 6" key="1">
    <citation type="submission" date="2024-05" db="EMBL/GenBank/DDBJ databases">
        <authorList>
            <person name="Wallberg A."/>
        </authorList>
    </citation>
    <scope>NUCLEOTIDE SEQUENCE [LARGE SCALE GENOMIC DNA]</scope>
</reference>
<gene>
    <name evidence="5" type="ORF">MNOR_LOCUS6970</name>
</gene>
<feature type="domain" description="HTH CENPB-type" evidence="4">
    <location>
        <begin position="75"/>
        <end position="145"/>
    </location>
</feature>
<proteinExistence type="predicted"/>
<dbReference type="InterPro" id="IPR006600">
    <property type="entry name" value="HTH_CenpB_DNA-bd_dom"/>
</dbReference>
<dbReference type="Pfam" id="PF03221">
    <property type="entry name" value="HTH_Tnp_Tc5"/>
    <property type="match status" value="1"/>
</dbReference>
<evidence type="ECO:0000256" key="2">
    <source>
        <dbReference type="ARBA" id="ARBA00023125"/>
    </source>
</evidence>
<evidence type="ECO:0000256" key="3">
    <source>
        <dbReference type="SAM" id="MobiDB-lite"/>
    </source>
</evidence>
<dbReference type="AlphaFoldDB" id="A0AAV2Q404"/>
<comment type="caution">
    <text evidence="5">The sequence shown here is derived from an EMBL/GenBank/DDBJ whole genome shotgun (WGS) entry which is preliminary data.</text>
</comment>
<dbReference type="Proteomes" id="UP001497623">
    <property type="component" value="Unassembled WGS sequence"/>
</dbReference>
<name>A0AAV2Q404_MEGNR</name>
<evidence type="ECO:0000259" key="4">
    <source>
        <dbReference type="PROSITE" id="PS51253"/>
    </source>
</evidence>
<comment type="subcellular location">
    <subcellularLocation>
        <location evidence="1">Nucleus</location>
    </subcellularLocation>
</comment>
<dbReference type="PROSITE" id="PS51253">
    <property type="entry name" value="HTH_CENPB"/>
    <property type="match status" value="1"/>
</dbReference>
<evidence type="ECO:0000313" key="6">
    <source>
        <dbReference type="Proteomes" id="UP001497623"/>
    </source>
</evidence>
<evidence type="ECO:0000256" key="1">
    <source>
        <dbReference type="ARBA" id="ARBA00004123"/>
    </source>
</evidence>
<dbReference type="Gene3D" id="1.10.10.60">
    <property type="entry name" value="Homeodomain-like"/>
    <property type="match status" value="2"/>
</dbReference>
<dbReference type="GO" id="GO:0003677">
    <property type="term" value="F:DNA binding"/>
    <property type="evidence" value="ECO:0007669"/>
    <property type="project" value="UniProtKB-KW"/>
</dbReference>